<dbReference type="EMBL" id="JADEXG010000028">
    <property type="protein sequence ID" value="MBE9078201.1"/>
    <property type="molecule type" value="Genomic_DNA"/>
</dbReference>
<gene>
    <name evidence="3" type="ORF">IQ241_13015</name>
</gene>
<comment type="caution">
    <text evidence="3">The sequence shown here is derived from an EMBL/GenBank/DDBJ whole genome shotgun (WGS) entry which is preliminary data.</text>
</comment>
<comment type="similarity">
    <text evidence="1">Belongs to the VapB family.</text>
</comment>
<evidence type="ECO:0000259" key="2">
    <source>
        <dbReference type="Pfam" id="PF04014"/>
    </source>
</evidence>
<protein>
    <submittedName>
        <fullName evidence="3">AbrB/MazE/SpoVT family DNA-binding domain-containing protein</fullName>
    </submittedName>
</protein>
<dbReference type="InterPro" id="IPR051734">
    <property type="entry name" value="VapB_TA_antitoxins"/>
</dbReference>
<feature type="domain" description="SpoVT-AbrB" evidence="2">
    <location>
        <begin position="6"/>
        <end position="45"/>
    </location>
</feature>
<dbReference type="GO" id="GO:0003677">
    <property type="term" value="F:DNA binding"/>
    <property type="evidence" value="ECO:0007669"/>
    <property type="project" value="UniProtKB-KW"/>
</dbReference>
<dbReference type="AlphaFoldDB" id="A0A8J7DM36"/>
<accession>A0A8J7DM36</accession>
<dbReference type="InterPro" id="IPR007159">
    <property type="entry name" value="SpoVT-AbrB_dom"/>
</dbReference>
<keyword evidence="3" id="KW-0238">DNA-binding</keyword>
<evidence type="ECO:0000256" key="1">
    <source>
        <dbReference type="ARBA" id="ARBA00007924"/>
    </source>
</evidence>
<dbReference type="Gene3D" id="2.10.260.10">
    <property type="match status" value="1"/>
</dbReference>
<dbReference type="SUPFAM" id="SSF89447">
    <property type="entry name" value="AbrB/MazE/MraZ-like"/>
    <property type="match status" value="1"/>
</dbReference>
<dbReference type="RefSeq" id="WP_193907812.1">
    <property type="nucleotide sequence ID" value="NZ_JADEXG010000028.1"/>
</dbReference>
<proteinExistence type="inferred from homology"/>
<dbReference type="NCBIfam" id="NF040493">
    <property type="entry name" value="TA_anti_VapB"/>
    <property type="match status" value="1"/>
</dbReference>
<dbReference type="Pfam" id="PF04014">
    <property type="entry name" value="MazE_antitoxin"/>
    <property type="match status" value="1"/>
</dbReference>
<dbReference type="InterPro" id="IPR037914">
    <property type="entry name" value="SpoVT-AbrB_sf"/>
</dbReference>
<dbReference type="PANTHER" id="PTHR37550">
    <property type="entry name" value="ANTITOXIN VAPB1"/>
    <property type="match status" value="1"/>
</dbReference>
<name>A0A8J7DM36_9CYAN</name>
<keyword evidence="4" id="KW-1185">Reference proteome</keyword>
<organism evidence="3 4">
    <name type="scientific">Vasconcelosia minhoensis LEGE 07310</name>
    <dbReference type="NCBI Taxonomy" id="915328"/>
    <lineage>
        <taxon>Bacteria</taxon>
        <taxon>Bacillati</taxon>
        <taxon>Cyanobacteriota</taxon>
        <taxon>Cyanophyceae</taxon>
        <taxon>Nodosilineales</taxon>
        <taxon>Cymatolegaceae</taxon>
        <taxon>Vasconcelosia</taxon>
        <taxon>Vasconcelosia minhoensis</taxon>
    </lineage>
</organism>
<sequence length="77" mass="8845">MRPHVFPSGNSQAVRIPKELQFERSDIDYEIERRGDSLIIRPVGEPLTHALNKFAAFSDDFMTEGRPDQGTQERETL</sequence>
<dbReference type="Proteomes" id="UP000636505">
    <property type="component" value="Unassembled WGS sequence"/>
</dbReference>
<dbReference type="InterPro" id="IPR047976">
    <property type="entry name" value="Anti_VapB2-like"/>
</dbReference>
<evidence type="ECO:0000313" key="3">
    <source>
        <dbReference type="EMBL" id="MBE9078201.1"/>
    </source>
</evidence>
<evidence type="ECO:0000313" key="4">
    <source>
        <dbReference type="Proteomes" id="UP000636505"/>
    </source>
</evidence>
<reference evidence="3" key="1">
    <citation type="submission" date="2020-10" db="EMBL/GenBank/DDBJ databases">
        <authorList>
            <person name="Castelo-Branco R."/>
            <person name="Eusebio N."/>
            <person name="Adriana R."/>
            <person name="Vieira A."/>
            <person name="Brugerolle De Fraissinette N."/>
            <person name="Rezende De Castro R."/>
            <person name="Schneider M.P."/>
            <person name="Vasconcelos V."/>
            <person name="Leao P.N."/>
        </authorList>
    </citation>
    <scope>NUCLEOTIDE SEQUENCE</scope>
    <source>
        <strain evidence="3">LEGE 07310</strain>
    </source>
</reference>
<dbReference type="PANTHER" id="PTHR37550:SF3">
    <property type="entry name" value="ANTITOXIN VAPB1"/>
    <property type="match status" value="1"/>
</dbReference>